<dbReference type="Gene3D" id="1.10.1760.20">
    <property type="match status" value="1"/>
</dbReference>
<name>A0A4R0XQV4_9MOLU</name>
<organism evidence="2 3">
    <name type="scientific">Mycoplasma todarodis</name>
    <dbReference type="NCBI Taxonomy" id="1937191"/>
    <lineage>
        <taxon>Bacteria</taxon>
        <taxon>Bacillati</taxon>
        <taxon>Mycoplasmatota</taxon>
        <taxon>Mollicutes</taxon>
        <taxon>Mycoplasmataceae</taxon>
        <taxon>Mycoplasma</taxon>
    </lineage>
</organism>
<dbReference type="AlphaFoldDB" id="A0A4R0XQV4"/>
<sequence length="222" mass="24818">MRNNNDQNSSKSRFFDIKPRTVAFLGVYVALFIIMTFVPQVGYIKVGPINATMMAIPVTLATIHYGWKGAVFGIACFIISSIVGTLFFLPPIIGFVGGWGNLLVIFIIGRLLILIPLLSIVFIVKKLQNNKSGKEHGKISKYIYGFILGLTISIFNTVFVATLIFVYMHKVGTFKDSYWVFIASLGINISVEWTVPPIIAMITSSLGFYLERKEQSAKIDRY</sequence>
<evidence type="ECO:0008006" key="4">
    <source>
        <dbReference type="Google" id="ProtNLM"/>
    </source>
</evidence>
<comment type="caution">
    <text evidence="2">The sequence shown here is derived from an EMBL/GenBank/DDBJ whole genome shotgun (WGS) entry which is preliminary data.</text>
</comment>
<keyword evidence="1" id="KW-0812">Transmembrane</keyword>
<feature type="transmembrane region" description="Helical" evidence="1">
    <location>
        <begin position="49"/>
        <end position="67"/>
    </location>
</feature>
<keyword evidence="1" id="KW-0472">Membrane</keyword>
<dbReference type="OrthoDB" id="398992at2"/>
<feature type="transmembrane region" description="Helical" evidence="1">
    <location>
        <begin position="179"/>
        <end position="210"/>
    </location>
</feature>
<proteinExistence type="predicted"/>
<feature type="transmembrane region" description="Helical" evidence="1">
    <location>
        <begin position="102"/>
        <end position="124"/>
    </location>
</feature>
<gene>
    <name evidence="2" type="ORF">C4B25_03140</name>
</gene>
<dbReference type="Proteomes" id="UP000291072">
    <property type="component" value="Unassembled WGS sequence"/>
</dbReference>
<dbReference type="RefSeq" id="WP_131613596.1">
    <property type="nucleotide sequence ID" value="NZ_PSZP01000023.1"/>
</dbReference>
<keyword evidence="1" id="KW-1133">Transmembrane helix</keyword>
<accession>A0A4R0XQV4</accession>
<evidence type="ECO:0000313" key="2">
    <source>
        <dbReference type="EMBL" id="TCG10750.1"/>
    </source>
</evidence>
<dbReference type="EMBL" id="PSZP01000023">
    <property type="protein sequence ID" value="TCG10750.1"/>
    <property type="molecule type" value="Genomic_DNA"/>
</dbReference>
<evidence type="ECO:0000313" key="3">
    <source>
        <dbReference type="Proteomes" id="UP000291072"/>
    </source>
</evidence>
<evidence type="ECO:0000256" key="1">
    <source>
        <dbReference type="SAM" id="Phobius"/>
    </source>
</evidence>
<protein>
    <recommendedName>
        <fullName evidence="4">ECF transporter S component</fullName>
    </recommendedName>
</protein>
<keyword evidence="3" id="KW-1185">Reference proteome</keyword>
<feature type="transmembrane region" description="Helical" evidence="1">
    <location>
        <begin position="74"/>
        <end position="96"/>
    </location>
</feature>
<feature type="transmembrane region" description="Helical" evidence="1">
    <location>
        <begin position="21"/>
        <end position="43"/>
    </location>
</feature>
<feature type="transmembrane region" description="Helical" evidence="1">
    <location>
        <begin position="144"/>
        <end position="167"/>
    </location>
</feature>
<reference evidence="2 3" key="1">
    <citation type="submission" date="2018-02" db="EMBL/GenBank/DDBJ databases">
        <title>Mycoplasma marinum and Mycoplasma todarodis sp. nov., moderately halophilic and psychrotolerant mycoplasmas isolated from cephalopods.</title>
        <authorList>
            <person name="Viver T."/>
        </authorList>
    </citation>
    <scope>NUCLEOTIDE SEQUENCE [LARGE SCALE GENOMIC DNA]</scope>
    <source>
        <strain evidence="2 3">5H</strain>
    </source>
</reference>